<accession>A0A1M6AZ15</accession>
<protein>
    <submittedName>
        <fullName evidence="1">Uncharacterized protein</fullName>
    </submittedName>
</protein>
<dbReference type="OrthoDB" id="192596at2"/>
<dbReference type="EMBL" id="FQYR01000002">
    <property type="protein sequence ID" value="SHI41710.1"/>
    <property type="molecule type" value="Genomic_DNA"/>
</dbReference>
<dbReference type="InParanoid" id="A0A1M6AZ15"/>
<name>A0A1M6AZ15_9BACT</name>
<dbReference type="STRING" id="1123071.SAMN02745181_0076"/>
<gene>
    <name evidence="1" type="ORF">SAMN02745181_0076</name>
</gene>
<sequence>MYASEIAPQHLATDQVQYGTVNAALDARYCQSVRIGCIEMERITEEIIIPQFEEIGAMLLKNGFDAELVIFDSESPIKSEVFLCGAGLRIHKGEATHAIVYTGDPFKFEFNLQTHNHLGETSEYDMQYHTLNPSQLYKRLLGFLEESFKDVNFASLRDLTNDSWQTYEGPFTVKLDIGNGNFTILATAESIDEASRLASLYCKSSPCEDKIILFDNTGRKVC</sequence>
<dbReference type="Proteomes" id="UP000184510">
    <property type="component" value="Unassembled WGS sequence"/>
</dbReference>
<proteinExistence type="predicted"/>
<reference evidence="1 2" key="1">
    <citation type="submission" date="2016-11" db="EMBL/GenBank/DDBJ databases">
        <authorList>
            <person name="Jaros S."/>
            <person name="Januszkiewicz K."/>
            <person name="Wedrychowicz H."/>
        </authorList>
    </citation>
    <scope>NUCLEOTIDE SEQUENCE [LARGE SCALE GENOMIC DNA]</scope>
    <source>
        <strain evidence="1 2">DSM 18772</strain>
    </source>
</reference>
<evidence type="ECO:0000313" key="2">
    <source>
        <dbReference type="Proteomes" id="UP000184510"/>
    </source>
</evidence>
<dbReference type="RefSeq" id="WP_143157537.1">
    <property type="nucleotide sequence ID" value="NZ_FQYR01000002.1"/>
</dbReference>
<organism evidence="1 2">
    <name type="scientific">Rubritalea squalenifaciens DSM 18772</name>
    <dbReference type="NCBI Taxonomy" id="1123071"/>
    <lineage>
        <taxon>Bacteria</taxon>
        <taxon>Pseudomonadati</taxon>
        <taxon>Verrucomicrobiota</taxon>
        <taxon>Verrucomicrobiia</taxon>
        <taxon>Verrucomicrobiales</taxon>
        <taxon>Rubritaleaceae</taxon>
        <taxon>Rubritalea</taxon>
    </lineage>
</organism>
<dbReference type="AlphaFoldDB" id="A0A1M6AZ15"/>
<evidence type="ECO:0000313" key="1">
    <source>
        <dbReference type="EMBL" id="SHI41710.1"/>
    </source>
</evidence>
<keyword evidence="2" id="KW-1185">Reference proteome</keyword>